<proteinExistence type="inferred from homology"/>
<dbReference type="GO" id="GO:0006364">
    <property type="term" value="P:rRNA processing"/>
    <property type="evidence" value="ECO:0007669"/>
    <property type="project" value="UniProtKB-KW"/>
</dbReference>
<evidence type="ECO:0000256" key="2">
    <source>
        <dbReference type="ARBA" id="ARBA00022552"/>
    </source>
</evidence>
<dbReference type="PANTHER" id="PTHR18359">
    <property type="entry name" value="WD-REPEAT PROTEIN-RELATED"/>
    <property type="match status" value="1"/>
</dbReference>
<comment type="similarity">
    <text evidence="6">Belongs to the WD repeat UTP18 family.</text>
</comment>
<dbReference type="PANTHER" id="PTHR18359:SF0">
    <property type="entry name" value="U3 SMALL NUCLEOLAR RNA-ASSOCIATED PROTEIN 18 HOMOLOG"/>
    <property type="match status" value="1"/>
</dbReference>
<evidence type="ECO:0000256" key="3">
    <source>
        <dbReference type="ARBA" id="ARBA00022574"/>
    </source>
</evidence>
<evidence type="ECO:0000313" key="8">
    <source>
        <dbReference type="EMBL" id="CCX10581.1"/>
    </source>
</evidence>
<keyword evidence="3" id="KW-0853">WD repeat</keyword>
<organism evidence="8 9">
    <name type="scientific">Pyronema omphalodes (strain CBS 100304)</name>
    <name type="common">Pyronema confluens</name>
    <dbReference type="NCBI Taxonomy" id="1076935"/>
    <lineage>
        <taxon>Eukaryota</taxon>
        <taxon>Fungi</taxon>
        <taxon>Dikarya</taxon>
        <taxon>Ascomycota</taxon>
        <taxon>Pezizomycotina</taxon>
        <taxon>Pezizomycetes</taxon>
        <taxon>Pezizales</taxon>
        <taxon>Pyronemataceae</taxon>
        <taxon>Pyronema</taxon>
    </lineage>
</organism>
<dbReference type="InterPro" id="IPR001680">
    <property type="entry name" value="WD40_rpt"/>
</dbReference>
<gene>
    <name evidence="8" type="ORF">PCON_10175</name>
</gene>
<dbReference type="AlphaFoldDB" id="U4L3H4"/>
<dbReference type="InterPro" id="IPR036322">
    <property type="entry name" value="WD40_repeat_dom_sf"/>
</dbReference>
<dbReference type="InterPro" id="IPR045161">
    <property type="entry name" value="Utp18"/>
</dbReference>
<name>U4L3H4_PYROM</name>
<protein>
    <submittedName>
        <fullName evidence="8">Similar to Probable U3 small nucleolar RNA-associated protein 18 acc. no. P78750</fullName>
    </submittedName>
</protein>
<dbReference type="InterPro" id="IPR015943">
    <property type="entry name" value="WD40/YVTN_repeat-like_dom_sf"/>
</dbReference>
<feature type="compositionally biased region" description="Acidic residues" evidence="7">
    <location>
        <begin position="201"/>
        <end position="210"/>
    </location>
</feature>
<dbReference type="GO" id="GO:0032040">
    <property type="term" value="C:small-subunit processome"/>
    <property type="evidence" value="ECO:0007669"/>
    <property type="project" value="TreeGrafter"/>
</dbReference>
<keyword evidence="9" id="KW-1185">Reference proteome</keyword>
<comment type="subcellular location">
    <subcellularLocation>
        <location evidence="1">Nucleus</location>
        <location evidence="1">Nucleolus</location>
    </subcellularLocation>
</comment>
<dbReference type="eggNOG" id="KOG2055">
    <property type="taxonomic scope" value="Eukaryota"/>
</dbReference>
<feature type="region of interest" description="Disordered" evidence="7">
    <location>
        <begin position="181"/>
        <end position="210"/>
    </location>
</feature>
<keyword evidence="2" id="KW-0698">rRNA processing</keyword>
<evidence type="ECO:0000256" key="4">
    <source>
        <dbReference type="ARBA" id="ARBA00022737"/>
    </source>
</evidence>
<dbReference type="GO" id="GO:0034388">
    <property type="term" value="C:Pwp2p-containing subcomplex of 90S preribosome"/>
    <property type="evidence" value="ECO:0007669"/>
    <property type="project" value="TreeGrafter"/>
</dbReference>
<keyword evidence="4" id="KW-0677">Repeat</keyword>
<dbReference type="Pfam" id="PF00400">
    <property type="entry name" value="WD40"/>
    <property type="match status" value="1"/>
</dbReference>
<dbReference type="OrthoDB" id="1935146at2759"/>
<dbReference type="SUPFAM" id="SSF50978">
    <property type="entry name" value="WD40 repeat-like"/>
    <property type="match status" value="1"/>
</dbReference>
<dbReference type="EMBL" id="HF935553">
    <property type="protein sequence ID" value="CCX10581.1"/>
    <property type="molecule type" value="Genomic_DNA"/>
</dbReference>
<evidence type="ECO:0000256" key="6">
    <source>
        <dbReference type="ARBA" id="ARBA00025767"/>
    </source>
</evidence>
<dbReference type="SMART" id="SM00320">
    <property type="entry name" value="WD40"/>
    <property type="match status" value="5"/>
</dbReference>
<keyword evidence="5" id="KW-0539">Nucleus</keyword>
<reference evidence="8 9" key="1">
    <citation type="journal article" date="2013" name="PLoS Genet.">
        <title>The genome and development-dependent transcriptomes of Pyronema confluens: a window into fungal evolution.</title>
        <authorList>
            <person name="Traeger S."/>
            <person name="Altegoer F."/>
            <person name="Freitag M."/>
            <person name="Gabaldon T."/>
            <person name="Kempken F."/>
            <person name="Kumar A."/>
            <person name="Marcet-Houben M."/>
            <person name="Poggeler S."/>
            <person name="Stajich J.E."/>
            <person name="Nowrousian M."/>
        </authorList>
    </citation>
    <scope>NUCLEOTIDE SEQUENCE [LARGE SCALE GENOMIC DNA]</scope>
    <source>
        <strain evidence="9">CBS 100304</strain>
        <tissue evidence="8">Vegetative mycelium</tissue>
    </source>
</reference>
<sequence>MARKSKAKKNQTQATTELLATPDIQALSVKDAAPLPKDKEEEELEKLLFGDLDGFKAGLRGLDVLDESDDEAQEEIVYDTAKAQDLATLNDDQLFFVDDGDDDAALVPQTDGDVEMTVAGKRAIPEEAPAWEDSDDEKLEVSLASVALNRKLRETAAEDFTSGQDYSLRLRRQFERTYPVPSWSLPEKSSSKRRRLSGSDESSDDSDIDVDDANASLSAVPLAALLASTESLTLSKTSKAVRLRPEVIDIARLTDANVSHPSKSAIQCLSFHPSHPLLLTAGLDSTLRLYHIDGKTNPVATSLHIRGSAIQTALIHPAGAQIVAGGRRRYYHSWDLETGNVEKVSRVYGHQEVQKSMERFELSPDGKHTAFIGSKGTVQILNATTHQWVATAKVEGVVTDISWHPDGETLSIANTVGEVYEYVVGTKSFSAVWRDEGAVSTTQIANSPINARFVAVGSASGIVNIYDKNVSFGGKGPGAIGSPSDPKPVKTVESLVTSISSLEFSRDGQVLCIASKNKRDALRLVHLPSCTIYKNWPTSNTPLGKVTAVKWGGNNGGNTLAIGNEAGKVRLFELRG</sequence>
<dbReference type="OMA" id="DLNRATY"/>
<dbReference type="Proteomes" id="UP000018144">
    <property type="component" value="Unassembled WGS sequence"/>
</dbReference>
<evidence type="ECO:0000313" key="9">
    <source>
        <dbReference type="Proteomes" id="UP000018144"/>
    </source>
</evidence>
<evidence type="ECO:0000256" key="7">
    <source>
        <dbReference type="SAM" id="MobiDB-lite"/>
    </source>
</evidence>
<dbReference type="STRING" id="1076935.U4L3H4"/>
<dbReference type="Gene3D" id="2.130.10.10">
    <property type="entry name" value="YVTN repeat-like/Quinoprotein amine dehydrogenase"/>
    <property type="match status" value="1"/>
</dbReference>
<evidence type="ECO:0000256" key="5">
    <source>
        <dbReference type="ARBA" id="ARBA00023242"/>
    </source>
</evidence>
<evidence type="ECO:0000256" key="1">
    <source>
        <dbReference type="ARBA" id="ARBA00004604"/>
    </source>
</evidence>
<accession>U4L3H4</accession>